<dbReference type="OrthoDB" id="6428749at2759"/>
<evidence type="ECO:0000313" key="5">
    <source>
        <dbReference type="EMBL" id="OCT51177.1"/>
    </source>
</evidence>
<dbReference type="EMBL" id="LGRB01000009">
    <property type="protein sequence ID" value="OCT51177.1"/>
    <property type="molecule type" value="Genomic_DNA"/>
</dbReference>
<dbReference type="GO" id="GO:0016787">
    <property type="term" value="F:hydrolase activity"/>
    <property type="evidence" value="ECO:0007669"/>
    <property type="project" value="UniProtKB-KW"/>
</dbReference>
<gene>
    <name evidence="5" type="ORF">CLCR_09097</name>
</gene>
<dbReference type="InterPro" id="IPR023631">
    <property type="entry name" value="Amidase_dom"/>
</dbReference>
<dbReference type="Pfam" id="PF01425">
    <property type="entry name" value="Amidase"/>
    <property type="match status" value="1"/>
</dbReference>
<dbReference type="AlphaFoldDB" id="A0A1C1CRP5"/>
<dbReference type="SUPFAM" id="SSF75304">
    <property type="entry name" value="Amidase signature (AS) enzymes"/>
    <property type="match status" value="1"/>
</dbReference>
<evidence type="ECO:0000256" key="2">
    <source>
        <dbReference type="ARBA" id="ARBA00022801"/>
    </source>
</evidence>
<dbReference type="Gene3D" id="3.90.1300.10">
    <property type="entry name" value="Amidase signature (AS) domain"/>
    <property type="match status" value="1"/>
</dbReference>
<keyword evidence="2" id="KW-0378">Hydrolase</keyword>
<protein>
    <recommendedName>
        <fullName evidence="4">Amidase domain-containing protein</fullName>
    </recommendedName>
</protein>
<evidence type="ECO:0000259" key="4">
    <source>
        <dbReference type="Pfam" id="PF01425"/>
    </source>
</evidence>
<feature type="domain" description="Amidase" evidence="4">
    <location>
        <begin position="74"/>
        <end position="135"/>
    </location>
</feature>
<evidence type="ECO:0000256" key="1">
    <source>
        <dbReference type="ARBA" id="ARBA00009199"/>
    </source>
</evidence>
<feature type="region of interest" description="Disordered" evidence="3">
    <location>
        <begin position="168"/>
        <end position="187"/>
    </location>
</feature>
<dbReference type="STRING" id="86049.A0A1C1CRP5"/>
<comment type="similarity">
    <text evidence="1">Belongs to the amidase family.</text>
</comment>
<dbReference type="VEuPathDB" id="FungiDB:CLCR_09097"/>
<dbReference type="Proteomes" id="UP000094526">
    <property type="component" value="Unassembled WGS sequence"/>
</dbReference>
<name>A0A1C1CRP5_9EURO</name>
<reference evidence="6" key="1">
    <citation type="submission" date="2015-07" db="EMBL/GenBank/DDBJ databases">
        <authorList>
            <person name="Teixeira M.M."/>
            <person name="Souza R.C."/>
            <person name="Almeida L.G."/>
            <person name="Vicente V.A."/>
            <person name="de Hoog S."/>
            <person name="Bocca A.L."/>
            <person name="de Almeida S.R."/>
            <person name="Vasconcelos A.T."/>
            <person name="Felipe M.S."/>
        </authorList>
    </citation>
    <scope>NUCLEOTIDE SEQUENCE [LARGE SCALE GENOMIC DNA]</scope>
    <source>
        <strain evidence="6">KSF</strain>
    </source>
</reference>
<evidence type="ECO:0000256" key="3">
    <source>
        <dbReference type="SAM" id="MobiDB-lite"/>
    </source>
</evidence>
<proteinExistence type="inferred from homology"/>
<evidence type="ECO:0000313" key="6">
    <source>
        <dbReference type="Proteomes" id="UP000094526"/>
    </source>
</evidence>
<comment type="caution">
    <text evidence="5">The sequence shown here is derived from an EMBL/GenBank/DDBJ whole genome shotgun (WGS) entry which is preliminary data.</text>
</comment>
<dbReference type="InterPro" id="IPR036928">
    <property type="entry name" value="AS_sf"/>
</dbReference>
<sequence>MAQNWQQIASTTQETPLNCIPKVWRLPQPLDHSLIEVRSVPRTRGLRTEEQLDVTEQTASEQVARPRDGKLSSAEINCLTAFFPDEALSQKLDGNLAETGKPVDRLHGLPVGNKDIFHIKDKNSTMGCGAWHNTQTSTSTRRPIDCLMSPAPLHQAFLTAFRGGEGFQPLEPARLPQQYTPTQEDAR</sequence>
<feature type="compositionally biased region" description="Polar residues" evidence="3">
    <location>
        <begin position="177"/>
        <end position="187"/>
    </location>
</feature>
<dbReference type="PANTHER" id="PTHR46072">
    <property type="entry name" value="AMIDASE-RELATED-RELATED"/>
    <property type="match status" value="1"/>
</dbReference>
<keyword evidence="6" id="KW-1185">Reference proteome</keyword>
<dbReference type="PANTHER" id="PTHR46072:SF5">
    <property type="entry name" value="GENERAL AMIDASE-C"/>
    <property type="match status" value="1"/>
</dbReference>
<organism evidence="5 6">
    <name type="scientific">Cladophialophora carrionii</name>
    <dbReference type="NCBI Taxonomy" id="86049"/>
    <lineage>
        <taxon>Eukaryota</taxon>
        <taxon>Fungi</taxon>
        <taxon>Dikarya</taxon>
        <taxon>Ascomycota</taxon>
        <taxon>Pezizomycotina</taxon>
        <taxon>Eurotiomycetes</taxon>
        <taxon>Chaetothyriomycetidae</taxon>
        <taxon>Chaetothyriales</taxon>
        <taxon>Herpotrichiellaceae</taxon>
        <taxon>Cladophialophora</taxon>
    </lineage>
</organism>
<accession>A0A1C1CRP5</accession>